<feature type="domain" description="Integrase catalytic" evidence="1">
    <location>
        <begin position="98"/>
        <end position="263"/>
    </location>
</feature>
<evidence type="ECO:0000259" key="1">
    <source>
        <dbReference type="PROSITE" id="PS50994"/>
    </source>
</evidence>
<dbReference type="KEGG" id="vab:WPS_30710"/>
<dbReference type="InterPro" id="IPR001584">
    <property type="entry name" value="Integrase_cat-core"/>
</dbReference>
<dbReference type="Gene3D" id="3.30.420.10">
    <property type="entry name" value="Ribonuclease H-like superfamily/Ribonuclease H"/>
    <property type="match status" value="1"/>
</dbReference>
<evidence type="ECO:0000313" key="2">
    <source>
        <dbReference type="EMBL" id="BDE07795.1"/>
    </source>
</evidence>
<organism evidence="2 3">
    <name type="scientific">Vulcanimicrobium alpinum</name>
    <dbReference type="NCBI Taxonomy" id="3016050"/>
    <lineage>
        <taxon>Bacteria</taxon>
        <taxon>Bacillati</taxon>
        <taxon>Vulcanimicrobiota</taxon>
        <taxon>Vulcanimicrobiia</taxon>
        <taxon>Vulcanimicrobiales</taxon>
        <taxon>Vulcanimicrobiaceae</taxon>
        <taxon>Vulcanimicrobium</taxon>
    </lineage>
</organism>
<dbReference type="Proteomes" id="UP001317532">
    <property type="component" value="Chromosome"/>
</dbReference>
<dbReference type="PANTHER" id="PTHR46889">
    <property type="entry name" value="TRANSPOSASE INSF FOR INSERTION SEQUENCE IS3B-RELATED"/>
    <property type="match status" value="1"/>
</dbReference>
<name>A0AAN1XZI6_UNVUL</name>
<sequence length="311" mass="35069">MSRSTLRRRRKPAGERALLKTIARRNALSEAERRYVAAVLCCERFADLAVPQVFTRLLDEGTYLCSVSTMYRILRANAQVRERRRLARHPAHEKPRLVANAPRQVLTWDITKLPSSVKGVYFSLLVMIDIFSRYVVGWTIVRRANAEIAAEFIRATLLREGIEPRQAVVHSDRGTEMTAQPVCDLLDKMGVARSYSRPRVSDDNPFIESSFKTLKYQPTFPSAFGSLEDSYAFCSPYFMWYNNEHRHSGIAMLTPAAVHFGQGEAILAARHKTMIAAYALQPHRFAAGAPKLATIPSQVWINESKAADIAA</sequence>
<dbReference type="GO" id="GO:0015074">
    <property type="term" value="P:DNA integration"/>
    <property type="evidence" value="ECO:0007669"/>
    <property type="project" value="InterPro"/>
</dbReference>
<keyword evidence="3" id="KW-1185">Reference proteome</keyword>
<gene>
    <name evidence="2" type="ORF">WPS_30710</name>
</gene>
<dbReference type="AlphaFoldDB" id="A0AAN1XZI6"/>
<dbReference type="Pfam" id="PF00665">
    <property type="entry name" value="rve"/>
    <property type="match status" value="1"/>
</dbReference>
<evidence type="ECO:0000313" key="3">
    <source>
        <dbReference type="Proteomes" id="UP001317532"/>
    </source>
</evidence>
<protein>
    <submittedName>
        <fullName evidence="2">IS3 family transposase</fullName>
    </submittedName>
</protein>
<proteinExistence type="predicted"/>
<dbReference type="InterPro" id="IPR036397">
    <property type="entry name" value="RNaseH_sf"/>
</dbReference>
<reference evidence="2 3" key="1">
    <citation type="journal article" date="2022" name="ISME Commun">
        <title>Vulcanimicrobium alpinus gen. nov. sp. nov., the first cultivated representative of the candidate phylum 'Eremiobacterota', is a metabolically versatile aerobic anoxygenic phototroph.</title>
        <authorList>
            <person name="Yabe S."/>
            <person name="Muto K."/>
            <person name="Abe K."/>
            <person name="Yokota A."/>
            <person name="Staudigel H."/>
            <person name="Tebo B.M."/>
        </authorList>
    </citation>
    <scope>NUCLEOTIDE SEQUENCE [LARGE SCALE GENOMIC DNA]</scope>
    <source>
        <strain evidence="2 3">WC8-2</strain>
    </source>
</reference>
<accession>A0AAN1XZI6</accession>
<dbReference type="GO" id="GO:0003676">
    <property type="term" value="F:nucleic acid binding"/>
    <property type="evidence" value="ECO:0007669"/>
    <property type="project" value="InterPro"/>
</dbReference>
<dbReference type="InterPro" id="IPR012337">
    <property type="entry name" value="RNaseH-like_sf"/>
</dbReference>
<dbReference type="EMBL" id="AP025523">
    <property type="protein sequence ID" value="BDE07795.1"/>
    <property type="molecule type" value="Genomic_DNA"/>
</dbReference>
<dbReference type="SUPFAM" id="SSF53098">
    <property type="entry name" value="Ribonuclease H-like"/>
    <property type="match status" value="1"/>
</dbReference>
<dbReference type="InterPro" id="IPR050900">
    <property type="entry name" value="Transposase_IS3/IS150/IS904"/>
</dbReference>
<dbReference type="PANTHER" id="PTHR46889:SF4">
    <property type="entry name" value="TRANSPOSASE INSO FOR INSERTION SEQUENCE ELEMENT IS911B-RELATED"/>
    <property type="match status" value="1"/>
</dbReference>
<dbReference type="PROSITE" id="PS50994">
    <property type="entry name" value="INTEGRASE"/>
    <property type="match status" value="1"/>
</dbReference>